<feature type="chain" id="PRO_5029750438" description="Lipoprotein" evidence="1">
    <location>
        <begin position="23"/>
        <end position="100"/>
    </location>
</feature>
<keyword evidence="1" id="KW-0732">Signal</keyword>
<dbReference type="RefSeq" id="WP_058884166.1">
    <property type="nucleotide sequence ID" value="NZ_JAFMUG010000012.1"/>
</dbReference>
<dbReference type="EMBL" id="OENE01000025">
    <property type="protein sequence ID" value="SOU89336.1"/>
    <property type="molecule type" value="Genomic_DNA"/>
</dbReference>
<organism evidence="2 3">
    <name type="scientific">Tenacibaculum finnmarkense genomovar ulcerans</name>
    <dbReference type="NCBI Taxonomy" id="2781388"/>
    <lineage>
        <taxon>Bacteria</taxon>
        <taxon>Pseudomonadati</taxon>
        <taxon>Bacteroidota</taxon>
        <taxon>Flavobacteriia</taxon>
        <taxon>Flavobacteriales</taxon>
        <taxon>Flavobacteriaceae</taxon>
        <taxon>Tenacibaculum</taxon>
        <taxon>Tenacibaculum finnmarkense</taxon>
    </lineage>
</organism>
<gene>
    <name evidence="2" type="ORF">TNO010_310192</name>
</gene>
<accession>A0A2I2MA45</accession>
<protein>
    <recommendedName>
        <fullName evidence="4">Lipoprotein</fullName>
    </recommendedName>
</protein>
<evidence type="ECO:0008006" key="4">
    <source>
        <dbReference type="Google" id="ProtNLM"/>
    </source>
</evidence>
<dbReference type="Proteomes" id="UP000490060">
    <property type="component" value="Unassembled WGS sequence"/>
</dbReference>
<evidence type="ECO:0000256" key="1">
    <source>
        <dbReference type="SAM" id="SignalP"/>
    </source>
</evidence>
<dbReference type="AlphaFoldDB" id="A0A2I2MA45"/>
<evidence type="ECO:0000313" key="2">
    <source>
        <dbReference type="EMBL" id="SOU89336.1"/>
    </source>
</evidence>
<sequence>MKKVLGLSVVMLFIATSCGTVGIVSTPSNYVKAGKEVSAVKNNTNILGFTAMDTQKEAVAKLKELNNKCPNGVTNVTTTVSAKGLFIFGFEKLEMTANCK</sequence>
<feature type="signal peptide" evidence="1">
    <location>
        <begin position="1"/>
        <end position="22"/>
    </location>
</feature>
<reference evidence="2 3" key="1">
    <citation type="submission" date="2017-11" db="EMBL/GenBank/DDBJ databases">
        <authorList>
            <person name="Duchaud E."/>
        </authorList>
    </citation>
    <scope>NUCLEOTIDE SEQUENCE [LARGE SCALE GENOMIC DNA]</scope>
    <source>
        <strain evidence="2 3">TNO010</strain>
    </source>
</reference>
<dbReference type="GeneID" id="86819672"/>
<evidence type="ECO:0000313" key="3">
    <source>
        <dbReference type="Proteomes" id="UP000490060"/>
    </source>
</evidence>
<proteinExistence type="predicted"/>
<dbReference type="PROSITE" id="PS51257">
    <property type="entry name" value="PROKAR_LIPOPROTEIN"/>
    <property type="match status" value="1"/>
</dbReference>
<name>A0A2I2MA45_9FLAO</name>